<dbReference type="EMBL" id="BQFW01000004">
    <property type="protein sequence ID" value="GJJ70744.1"/>
    <property type="molecule type" value="Genomic_DNA"/>
</dbReference>
<feature type="compositionally biased region" description="Low complexity" evidence="5">
    <location>
        <begin position="67"/>
        <end position="85"/>
    </location>
</feature>
<evidence type="ECO:0000313" key="8">
    <source>
        <dbReference type="EMBL" id="GJJ70744.1"/>
    </source>
</evidence>
<dbReference type="Pfam" id="PF02656">
    <property type="entry name" value="DUF202"/>
    <property type="match status" value="1"/>
</dbReference>
<feature type="compositionally biased region" description="Low complexity" evidence="5">
    <location>
        <begin position="18"/>
        <end position="54"/>
    </location>
</feature>
<dbReference type="Proteomes" id="UP000827284">
    <property type="component" value="Unassembled WGS sequence"/>
</dbReference>
<evidence type="ECO:0000256" key="1">
    <source>
        <dbReference type="ARBA" id="ARBA00004127"/>
    </source>
</evidence>
<feature type="region of interest" description="Disordered" evidence="5">
    <location>
        <begin position="185"/>
        <end position="331"/>
    </location>
</feature>
<dbReference type="InterPro" id="IPR003807">
    <property type="entry name" value="DUF202"/>
</dbReference>
<name>A0A9P3H640_9FUNG</name>
<comment type="subcellular location">
    <subcellularLocation>
        <location evidence="1">Endomembrane system</location>
        <topology evidence="1">Multi-pass membrane protein</topology>
    </subcellularLocation>
</comment>
<dbReference type="OrthoDB" id="2446210at2759"/>
<evidence type="ECO:0000256" key="3">
    <source>
        <dbReference type="ARBA" id="ARBA00022989"/>
    </source>
</evidence>
<dbReference type="GO" id="GO:0007034">
    <property type="term" value="P:vacuolar transport"/>
    <property type="evidence" value="ECO:0007669"/>
    <property type="project" value="TreeGrafter"/>
</dbReference>
<dbReference type="InterPro" id="IPR051572">
    <property type="entry name" value="VTC_Complex_Subunit"/>
</dbReference>
<feature type="compositionally biased region" description="Basic and acidic residues" evidence="5">
    <location>
        <begin position="279"/>
        <end position="293"/>
    </location>
</feature>
<dbReference type="GO" id="GO:0033254">
    <property type="term" value="C:vacuolar transporter chaperone complex"/>
    <property type="evidence" value="ECO:0007669"/>
    <property type="project" value="TreeGrafter"/>
</dbReference>
<comment type="caution">
    <text evidence="8">The sequence shown here is derived from an EMBL/GenBank/DDBJ whole genome shotgun (WGS) entry which is preliminary data.</text>
</comment>
<feature type="domain" description="DUF202" evidence="7">
    <location>
        <begin position="360"/>
        <end position="416"/>
    </location>
</feature>
<feature type="compositionally biased region" description="Polar residues" evidence="5">
    <location>
        <begin position="122"/>
        <end position="131"/>
    </location>
</feature>
<feature type="compositionally biased region" description="Low complexity" evidence="5">
    <location>
        <begin position="112"/>
        <end position="121"/>
    </location>
</feature>
<dbReference type="GO" id="GO:0042144">
    <property type="term" value="P:vacuole fusion, non-autophagic"/>
    <property type="evidence" value="ECO:0007669"/>
    <property type="project" value="TreeGrafter"/>
</dbReference>
<dbReference type="GO" id="GO:0006797">
    <property type="term" value="P:polyphosphate metabolic process"/>
    <property type="evidence" value="ECO:0007669"/>
    <property type="project" value="TreeGrafter"/>
</dbReference>
<proteinExistence type="predicted"/>
<dbReference type="GO" id="GO:0000329">
    <property type="term" value="C:fungal-type vacuole membrane"/>
    <property type="evidence" value="ECO:0007669"/>
    <property type="project" value="TreeGrafter"/>
</dbReference>
<sequence length="473" mass="53761">MDNQHRQQPRQEDHFQWPQQQPLLPSSSLFTSSQPPPLSSSFHSSHPSSSTSLPPTVPYRSRPQFPPQHQLQQQQQRQQLSHPYQPATPVRPQVSSQFNQAHFHSHNHHHQQQPQQQQQSPFTYNQSNNFTIPKRESSYPVPSNQPKFSHPLSVEDVPLESPQPHFATFERISTSLTDRPTSVASFSNLSSHSNEALHSRAPSGESTPLFSENHLLLHHQQQQQTPLPRSRKQKQPFGRMNVSAPARTYHPAHQQEMSSRSITPQPWHPDYEGNTQRLSRMDLIDSPVRENQRRRSSSQSSSGSSTRASGRKNNNNEKNGQQSPANGGLVKTRKGIFSRLRRARTFVEYDNRKTGRFAQFSNERLYLHWIRFGVLQGSIAVMLLSFGIGVASYVGVGALVLALTTLIYSTTLYHTRHLYMITKRQDILYYERVIPTMLALGLVVLYAANFGITLSLGDSAASPPPWTDNDVHF</sequence>
<dbReference type="GO" id="GO:0016237">
    <property type="term" value="P:microautophagy"/>
    <property type="evidence" value="ECO:0007669"/>
    <property type="project" value="TreeGrafter"/>
</dbReference>
<evidence type="ECO:0000256" key="4">
    <source>
        <dbReference type="ARBA" id="ARBA00023136"/>
    </source>
</evidence>
<evidence type="ECO:0000256" key="5">
    <source>
        <dbReference type="SAM" id="MobiDB-lite"/>
    </source>
</evidence>
<accession>A0A9P3H640</accession>
<protein>
    <recommendedName>
        <fullName evidence="7">DUF202 domain-containing protein</fullName>
    </recommendedName>
</protein>
<evidence type="ECO:0000259" key="7">
    <source>
        <dbReference type="Pfam" id="PF02656"/>
    </source>
</evidence>
<keyword evidence="4 6" id="KW-0472">Membrane</keyword>
<dbReference type="AlphaFoldDB" id="A0A9P3H640"/>
<reference evidence="8" key="1">
    <citation type="submission" date="2021-11" db="EMBL/GenBank/DDBJ databases">
        <authorList>
            <person name="Herlambang A."/>
            <person name="Guo Y."/>
            <person name="Takashima Y."/>
            <person name="Nishizawa T."/>
        </authorList>
    </citation>
    <scope>NUCLEOTIDE SEQUENCE</scope>
    <source>
        <strain evidence="8">E1425</strain>
    </source>
</reference>
<evidence type="ECO:0000313" key="9">
    <source>
        <dbReference type="Proteomes" id="UP000827284"/>
    </source>
</evidence>
<dbReference type="GO" id="GO:0012505">
    <property type="term" value="C:endomembrane system"/>
    <property type="evidence" value="ECO:0007669"/>
    <property type="project" value="UniProtKB-SubCell"/>
</dbReference>
<gene>
    <name evidence="8" type="ORF">EMPS_03094</name>
</gene>
<evidence type="ECO:0000256" key="2">
    <source>
        <dbReference type="ARBA" id="ARBA00022692"/>
    </source>
</evidence>
<organism evidence="8 9">
    <name type="scientific">Entomortierella parvispora</name>
    <dbReference type="NCBI Taxonomy" id="205924"/>
    <lineage>
        <taxon>Eukaryota</taxon>
        <taxon>Fungi</taxon>
        <taxon>Fungi incertae sedis</taxon>
        <taxon>Mucoromycota</taxon>
        <taxon>Mortierellomycotina</taxon>
        <taxon>Mortierellomycetes</taxon>
        <taxon>Mortierellales</taxon>
        <taxon>Mortierellaceae</taxon>
        <taxon>Entomortierella</taxon>
    </lineage>
</organism>
<feature type="region of interest" description="Disordered" evidence="5">
    <location>
        <begin position="1"/>
        <end position="159"/>
    </location>
</feature>
<dbReference type="PANTHER" id="PTHR46140">
    <property type="entry name" value="VACUOLAR TRANSPORTER CHAPERONE 1-RELATED"/>
    <property type="match status" value="1"/>
</dbReference>
<feature type="transmembrane region" description="Helical" evidence="6">
    <location>
        <begin position="433"/>
        <end position="456"/>
    </location>
</feature>
<keyword evidence="2 6" id="KW-0812">Transmembrane</keyword>
<keyword evidence="3 6" id="KW-1133">Transmembrane helix</keyword>
<feature type="compositionally biased region" description="Low complexity" evidence="5">
    <location>
        <begin position="297"/>
        <end position="308"/>
    </location>
</feature>
<feature type="transmembrane region" description="Helical" evidence="6">
    <location>
        <begin position="390"/>
        <end position="413"/>
    </location>
</feature>
<feature type="compositionally biased region" description="Polar residues" evidence="5">
    <location>
        <begin position="255"/>
        <end position="264"/>
    </location>
</feature>
<evidence type="ECO:0000256" key="6">
    <source>
        <dbReference type="SAM" id="Phobius"/>
    </source>
</evidence>
<keyword evidence="9" id="KW-1185">Reference proteome</keyword>
<feature type="compositionally biased region" description="Polar residues" evidence="5">
    <location>
        <begin position="312"/>
        <end position="325"/>
    </location>
</feature>
<reference evidence="8" key="2">
    <citation type="journal article" date="2022" name="Microbiol. Resour. Announc.">
        <title>Whole-Genome Sequence of Entomortierella parvispora E1425, a Mucoromycotan Fungus Associated with Burkholderiaceae-Related Endosymbiotic Bacteria.</title>
        <authorList>
            <person name="Herlambang A."/>
            <person name="Guo Y."/>
            <person name="Takashima Y."/>
            <person name="Narisawa K."/>
            <person name="Ohta H."/>
            <person name="Nishizawa T."/>
        </authorList>
    </citation>
    <scope>NUCLEOTIDE SEQUENCE</scope>
    <source>
        <strain evidence="8">E1425</strain>
    </source>
</reference>
<feature type="compositionally biased region" description="Polar residues" evidence="5">
    <location>
        <begin position="185"/>
        <end position="196"/>
    </location>
</feature>
<dbReference type="PANTHER" id="PTHR46140:SF1">
    <property type="entry name" value="VACUOLAR TRANSPORTER CHAPERONE COMPLEX SUBUNIT 4-RELATED"/>
    <property type="match status" value="1"/>
</dbReference>